<dbReference type="Proteomes" id="UP000683139">
    <property type="component" value="Unassembled WGS sequence"/>
</dbReference>
<keyword evidence="3" id="KW-1185">Reference proteome</keyword>
<evidence type="ECO:0000313" key="3">
    <source>
        <dbReference type="Proteomes" id="UP000683139"/>
    </source>
</evidence>
<dbReference type="Pfam" id="PF13349">
    <property type="entry name" value="DUF4097"/>
    <property type="match status" value="1"/>
</dbReference>
<comment type="caution">
    <text evidence="2">The sequence shown here is derived from an EMBL/GenBank/DDBJ whole genome shotgun (WGS) entry which is preliminary data.</text>
</comment>
<feature type="domain" description="DUF4097" evidence="1">
    <location>
        <begin position="48"/>
        <end position="280"/>
    </location>
</feature>
<reference evidence="2" key="1">
    <citation type="submission" date="2021-03" db="EMBL/GenBank/DDBJ databases">
        <title>Antimicrobial resistance genes in bacteria isolated from Japanese honey, and their potential for conferring macrolide and lincosamide resistance in the American foulbrood pathogen Paenibacillus larvae.</title>
        <authorList>
            <person name="Okamoto M."/>
            <person name="Kumagai M."/>
            <person name="Kanamori H."/>
            <person name="Takamatsu D."/>
        </authorList>
    </citation>
    <scope>NUCLEOTIDE SEQUENCE</scope>
    <source>
        <strain evidence="2">J40TS1</strain>
    </source>
</reference>
<sequence>MRKKLWILASLLIAVGIIGLAFNKFDFDDNGLVHFEKSWSVTSDQLNELIIDGNSSDVKIEFSESSSDLADVIISGKTEPLVVERIEGTEMTAQTLQLDLRRSKQFKLIQFNFTEPEIVVQVSLPKSSALDKLQVNTASGNTKVYDANVDELSIETRSGDIALGDVQATEASVISHSGYVKLENIASKLTTTTSSGDIKIRNLSGELAAESKSGYISVVQKEANSASVATSSGDVKFTAAKDFAGSYDVSTKTGDIKMPEQIGTSQELIAIHTGSGSITIKQ</sequence>
<evidence type="ECO:0000313" key="2">
    <source>
        <dbReference type="EMBL" id="GIP18532.1"/>
    </source>
</evidence>
<dbReference type="EMBL" id="BOSE01000009">
    <property type="protein sequence ID" value="GIP18532.1"/>
    <property type="molecule type" value="Genomic_DNA"/>
</dbReference>
<protein>
    <recommendedName>
        <fullName evidence="1">DUF4097 domain-containing protein</fullName>
    </recommendedName>
</protein>
<dbReference type="PANTHER" id="PTHR34094:SF1">
    <property type="entry name" value="PROTEIN FAM185A"/>
    <property type="match status" value="1"/>
</dbReference>
<dbReference type="PANTHER" id="PTHR34094">
    <property type="match status" value="1"/>
</dbReference>
<gene>
    <name evidence="2" type="ORF">J40TS1_41740</name>
</gene>
<evidence type="ECO:0000259" key="1">
    <source>
        <dbReference type="Pfam" id="PF13349"/>
    </source>
</evidence>
<dbReference type="InterPro" id="IPR025164">
    <property type="entry name" value="Toastrack_DUF4097"/>
</dbReference>
<accession>A0A920CVT7</accession>
<organism evidence="2 3">
    <name type="scientific">Paenibacillus montaniterrae</name>
    <dbReference type="NCBI Taxonomy" id="429341"/>
    <lineage>
        <taxon>Bacteria</taxon>
        <taxon>Bacillati</taxon>
        <taxon>Bacillota</taxon>
        <taxon>Bacilli</taxon>
        <taxon>Bacillales</taxon>
        <taxon>Paenibacillaceae</taxon>
        <taxon>Paenibacillus</taxon>
    </lineage>
</organism>
<dbReference type="RefSeq" id="WP_213519086.1">
    <property type="nucleotide sequence ID" value="NZ_BOSE01000009.1"/>
</dbReference>
<dbReference type="AlphaFoldDB" id="A0A920CVT7"/>
<proteinExistence type="predicted"/>
<name>A0A920CVT7_9BACL</name>